<evidence type="ECO:0000256" key="3">
    <source>
        <dbReference type="ARBA" id="ARBA00022989"/>
    </source>
</evidence>
<dbReference type="Gene3D" id="1.20.1250.20">
    <property type="entry name" value="MFS general substrate transporter like domains"/>
    <property type="match status" value="2"/>
</dbReference>
<dbReference type="PANTHER" id="PTHR23523">
    <property type="match status" value="1"/>
</dbReference>
<feature type="transmembrane region" description="Helical" evidence="5">
    <location>
        <begin position="95"/>
        <end position="120"/>
    </location>
</feature>
<feature type="transmembrane region" description="Helical" evidence="5">
    <location>
        <begin position="132"/>
        <end position="158"/>
    </location>
</feature>
<feature type="transmembrane region" description="Helical" evidence="5">
    <location>
        <begin position="71"/>
        <end position="89"/>
    </location>
</feature>
<evidence type="ECO:0000256" key="5">
    <source>
        <dbReference type="SAM" id="Phobius"/>
    </source>
</evidence>
<comment type="caution">
    <text evidence="7">The sequence shown here is derived from an EMBL/GenBank/DDBJ whole genome shotgun (WGS) entry which is preliminary data.</text>
</comment>
<dbReference type="EMBL" id="BSFQ01000003">
    <property type="protein sequence ID" value="GLL10097.1"/>
    <property type="molecule type" value="Genomic_DNA"/>
</dbReference>
<keyword evidence="4 5" id="KW-0472">Membrane</keyword>
<feature type="transmembrane region" description="Helical" evidence="5">
    <location>
        <begin position="164"/>
        <end position="184"/>
    </location>
</feature>
<comment type="subcellular location">
    <subcellularLocation>
        <location evidence="1">Cell membrane</location>
        <topology evidence="1">Multi-pass membrane protein</topology>
    </subcellularLocation>
</comment>
<organism evidence="7 8">
    <name type="scientific">Pseudonocardia halophobica</name>
    <dbReference type="NCBI Taxonomy" id="29401"/>
    <lineage>
        <taxon>Bacteria</taxon>
        <taxon>Bacillati</taxon>
        <taxon>Actinomycetota</taxon>
        <taxon>Actinomycetes</taxon>
        <taxon>Pseudonocardiales</taxon>
        <taxon>Pseudonocardiaceae</taxon>
        <taxon>Pseudonocardia</taxon>
    </lineage>
</organism>
<accession>A0A9W6KXX0</accession>
<evidence type="ECO:0000256" key="1">
    <source>
        <dbReference type="ARBA" id="ARBA00004651"/>
    </source>
</evidence>
<dbReference type="InterPro" id="IPR011701">
    <property type="entry name" value="MFS"/>
</dbReference>
<dbReference type="Pfam" id="PF07690">
    <property type="entry name" value="MFS_1"/>
    <property type="match status" value="1"/>
</dbReference>
<feature type="transmembrane region" description="Helical" evidence="5">
    <location>
        <begin position="239"/>
        <end position="260"/>
    </location>
</feature>
<feature type="transmembrane region" description="Helical" evidence="5">
    <location>
        <begin position="38"/>
        <end position="59"/>
    </location>
</feature>
<keyword evidence="3 5" id="KW-1133">Transmembrane helix</keyword>
<protein>
    <submittedName>
        <fullName evidence="7">MFS transporter</fullName>
    </submittedName>
</protein>
<dbReference type="RefSeq" id="WP_037043294.1">
    <property type="nucleotide sequence ID" value="NZ_BAAAUZ010000011.1"/>
</dbReference>
<feature type="transmembrane region" description="Helical" evidence="5">
    <location>
        <begin position="205"/>
        <end position="227"/>
    </location>
</feature>
<feature type="transmembrane region" description="Helical" evidence="5">
    <location>
        <begin position="296"/>
        <end position="320"/>
    </location>
</feature>
<evidence type="ECO:0000313" key="7">
    <source>
        <dbReference type="EMBL" id="GLL10097.1"/>
    </source>
</evidence>
<dbReference type="GO" id="GO:0022857">
    <property type="term" value="F:transmembrane transporter activity"/>
    <property type="evidence" value="ECO:0007669"/>
    <property type="project" value="InterPro"/>
</dbReference>
<keyword evidence="2 5" id="KW-0812">Transmembrane</keyword>
<feature type="domain" description="Major facilitator superfamily (MFS) profile" evidence="6">
    <location>
        <begin position="5"/>
        <end position="388"/>
    </location>
</feature>
<reference evidence="7" key="2">
    <citation type="submission" date="2023-01" db="EMBL/GenBank/DDBJ databases">
        <authorList>
            <person name="Sun Q."/>
            <person name="Evtushenko L."/>
        </authorList>
    </citation>
    <scope>NUCLEOTIDE SEQUENCE</scope>
    <source>
        <strain evidence="7">VKM Ac-1069</strain>
    </source>
</reference>
<dbReference type="GO" id="GO:0005886">
    <property type="term" value="C:plasma membrane"/>
    <property type="evidence" value="ECO:0007669"/>
    <property type="project" value="UniProtKB-SubCell"/>
</dbReference>
<dbReference type="InterPro" id="IPR036259">
    <property type="entry name" value="MFS_trans_sf"/>
</dbReference>
<feature type="transmembrane region" description="Helical" evidence="5">
    <location>
        <begin position="332"/>
        <end position="356"/>
    </location>
</feature>
<sequence length="395" mass="39445">MNARSASLVLVGLLALSLNLRAALSAYPPLLGEVRESLGIAAGTAGAAQTGAILAMAAGSLIGPRVGARFGAVRALGGSVGLVALGSLVRGVPALAALFAGTLVIGLGIGVAGVLLTAVVKDRLAARAGAVSGAYVVAMMLGSTIVSALAVPVAVALGGWSYSLALWAVPALLAVAIWVAIMRGDTGARDGSATTPRRLPWRDPFARLAAMYQSGVSLTVYGSLTWVAPAYVDRGWSPATAGLLIAVWSVAQMPSALIVPTLADRSGHFRRWALLMASCVVVAVLGMVLLPEPPVVGAWLWVALIGIGCGAGFPLGLSVIAHRTADPAASAATSGLALGVGYTVAGIGPLLMGVLVDLTHGYAAALLVLLGAAVLQIVATIGIGDHRREAAAATT</sequence>
<dbReference type="PANTHER" id="PTHR23523:SF2">
    <property type="entry name" value="2-NITROIMIDAZOLE TRANSPORTER"/>
    <property type="match status" value="1"/>
</dbReference>
<evidence type="ECO:0000256" key="2">
    <source>
        <dbReference type="ARBA" id="ARBA00022692"/>
    </source>
</evidence>
<keyword evidence="8" id="KW-1185">Reference proteome</keyword>
<feature type="transmembrane region" description="Helical" evidence="5">
    <location>
        <begin position="272"/>
        <end position="290"/>
    </location>
</feature>
<evidence type="ECO:0000256" key="4">
    <source>
        <dbReference type="ARBA" id="ARBA00023136"/>
    </source>
</evidence>
<reference evidence="7" key="1">
    <citation type="journal article" date="2014" name="Int. J. Syst. Evol. Microbiol.">
        <title>Complete genome sequence of Corynebacterium casei LMG S-19264T (=DSM 44701T), isolated from a smear-ripened cheese.</title>
        <authorList>
            <consortium name="US DOE Joint Genome Institute (JGI-PGF)"/>
            <person name="Walter F."/>
            <person name="Albersmeier A."/>
            <person name="Kalinowski J."/>
            <person name="Ruckert C."/>
        </authorList>
    </citation>
    <scope>NUCLEOTIDE SEQUENCE</scope>
    <source>
        <strain evidence="7">VKM Ac-1069</strain>
    </source>
</reference>
<feature type="transmembrane region" description="Helical" evidence="5">
    <location>
        <begin position="362"/>
        <end position="383"/>
    </location>
</feature>
<dbReference type="AlphaFoldDB" id="A0A9W6KXX0"/>
<evidence type="ECO:0000313" key="8">
    <source>
        <dbReference type="Proteomes" id="UP001143463"/>
    </source>
</evidence>
<proteinExistence type="predicted"/>
<dbReference type="PROSITE" id="PS50850">
    <property type="entry name" value="MFS"/>
    <property type="match status" value="1"/>
</dbReference>
<gene>
    <name evidence="7" type="ORF">GCM10017577_12370</name>
</gene>
<dbReference type="InterPro" id="IPR052524">
    <property type="entry name" value="MFS_Cyanate_Porter"/>
</dbReference>
<dbReference type="SUPFAM" id="SSF103473">
    <property type="entry name" value="MFS general substrate transporter"/>
    <property type="match status" value="1"/>
</dbReference>
<evidence type="ECO:0000259" key="6">
    <source>
        <dbReference type="PROSITE" id="PS50850"/>
    </source>
</evidence>
<name>A0A9W6KXX0_9PSEU</name>
<dbReference type="Proteomes" id="UP001143463">
    <property type="component" value="Unassembled WGS sequence"/>
</dbReference>
<dbReference type="InterPro" id="IPR020846">
    <property type="entry name" value="MFS_dom"/>
</dbReference>